<evidence type="ECO:0000256" key="7">
    <source>
        <dbReference type="ARBA" id="ARBA00022989"/>
    </source>
</evidence>
<feature type="domain" description="General secretion pathway GspH" evidence="12">
    <location>
        <begin position="50"/>
        <end position="166"/>
    </location>
</feature>
<keyword evidence="4" id="KW-0488">Methylation</keyword>
<dbReference type="InterPro" id="IPR045584">
    <property type="entry name" value="Pilin-like"/>
</dbReference>
<keyword evidence="8 11" id="KW-0472">Membrane</keyword>
<evidence type="ECO:0000256" key="9">
    <source>
        <dbReference type="ARBA" id="ARBA00025772"/>
    </source>
</evidence>
<dbReference type="Gene3D" id="3.55.40.10">
    <property type="entry name" value="minor pseudopilin epsh domain"/>
    <property type="match status" value="1"/>
</dbReference>
<dbReference type="InterPro" id="IPR022346">
    <property type="entry name" value="T2SS_GspH"/>
</dbReference>
<sequence length="192" mass="20421">MWSSTSSGIRSHGIGAIELLVTLAVIGIIVAIALPTLTGMKRHQQLKSIADAVLTDIRFGRSEAARLSVPVRLRFSDSMLGSCYLLEVGDKGRCECRGSVAEMAGTAVCTNGTHPLKLVWLPRLRGVTVQSNWSSITFDPRLGTVTPAPTISIANDEGEDISQVVSSMGRIRTCTRAPGSGSLPRCDGKKAQ</sequence>
<evidence type="ECO:0000313" key="13">
    <source>
        <dbReference type="EMBL" id="MDY0745839.1"/>
    </source>
</evidence>
<dbReference type="SUPFAM" id="SSF54523">
    <property type="entry name" value="Pili subunits"/>
    <property type="match status" value="1"/>
</dbReference>
<evidence type="ECO:0000256" key="3">
    <source>
        <dbReference type="ARBA" id="ARBA00022475"/>
    </source>
</evidence>
<comment type="similarity">
    <text evidence="9">Belongs to the GSP H family.</text>
</comment>
<evidence type="ECO:0000256" key="5">
    <source>
        <dbReference type="ARBA" id="ARBA00022519"/>
    </source>
</evidence>
<keyword evidence="5" id="KW-0997">Cell inner membrane</keyword>
<protein>
    <recommendedName>
        <fullName evidence="2">Type II secretion system protein H</fullName>
    </recommendedName>
    <alternativeName>
        <fullName evidence="10">General secretion pathway protein H</fullName>
    </alternativeName>
</protein>
<evidence type="ECO:0000256" key="11">
    <source>
        <dbReference type="SAM" id="Phobius"/>
    </source>
</evidence>
<keyword evidence="6 11" id="KW-0812">Transmembrane</keyword>
<evidence type="ECO:0000256" key="8">
    <source>
        <dbReference type="ARBA" id="ARBA00023136"/>
    </source>
</evidence>
<evidence type="ECO:0000256" key="6">
    <source>
        <dbReference type="ARBA" id="ARBA00022692"/>
    </source>
</evidence>
<evidence type="ECO:0000259" key="12">
    <source>
        <dbReference type="Pfam" id="PF12019"/>
    </source>
</evidence>
<comment type="caution">
    <text evidence="13">The sequence shown here is derived from an EMBL/GenBank/DDBJ whole genome shotgun (WGS) entry which is preliminary data.</text>
</comment>
<keyword evidence="3" id="KW-1003">Cell membrane</keyword>
<evidence type="ECO:0000256" key="2">
    <source>
        <dbReference type="ARBA" id="ARBA00021549"/>
    </source>
</evidence>
<organism evidence="13 14">
    <name type="scientific">Roseateles agri</name>
    <dbReference type="NCBI Taxonomy" id="3098619"/>
    <lineage>
        <taxon>Bacteria</taxon>
        <taxon>Pseudomonadati</taxon>
        <taxon>Pseudomonadota</taxon>
        <taxon>Betaproteobacteria</taxon>
        <taxon>Burkholderiales</taxon>
        <taxon>Sphaerotilaceae</taxon>
        <taxon>Roseateles</taxon>
    </lineage>
</organism>
<reference evidence="13 14" key="1">
    <citation type="submission" date="2023-11" db="EMBL/GenBank/DDBJ databases">
        <title>Paucibacter sp. nov., isolated from fresh soil in Korea.</title>
        <authorList>
            <person name="Le N.T.T."/>
        </authorList>
    </citation>
    <scope>NUCLEOTIDE SEQUENCE [LARGE SCALE GENOMIC DNA]</scope>
    <source>
        <strain evidence="13 14">R3-3</strain>
    </source>
</reference>
<dbReference type="EMBL" id="JAXCLA010000004">
    <property type="protein sequence ID" value="MDY0745839.1"/>
    <property type="molecule type" value="Genomic_DNA"/>
</dbReference>
<evidence type="ECO:0000256" key="1">
    <source>
        <dbReference type="ARBA" id="ARBA00004377"/>
    </source>
</evidence>
<gene>
    <name evidence="13" type="ORF">SNE35_15065</name>
</gene>
<comment type="subcellular location">
    <subcellularLocation>
        <location evidence="1">Cell inner membrane</location>
        <topology evidence="1">Single-pass membrane protein</topology>
    </subcellularLocation>
</comment>
<dbReference type="Proteomes" id="UP001285263">
    <property type="component" value="Unassembled WGS sequence"/>
</dbReference>
<accession>A0ABU5DI54</accession>
<evidence type="ECO:0000313" key="14">
    <source>
        <dbReference type="Proteomes" id="UP001285263"/>
    </source>
</evidence>
<proteinExistence type="inferred from homology"/>
<evidence type="ECO:0000256" key="10">
    <source>
        <dbReference type="ARBA" id="ARBA00030775"/>
    </source>
</evidence>
<name>A0ABU5DI54_9BURK</name>
<dbReference type="Pfam" id="PF12019">
    <property type="entry name" value="GspH"/>
    <property type="match status" value="1"/>
</dbReference>
<feature type="transmembrane region" description="Helical" evidence="11">
    <location>
        <begin position="12"/>
        <end position="37"/>
    </location>
</feature>
<evidence type="ECO:0000256" key="4">
    <source>
        <dbReference type="ARBA" id="ARBA00022481"/>
    </source>
</evidence>
<keyword evidence="7 11" id="KW-1133">Transmembrane helix</keyword>
<keyword evidence="14" id="KW-1185">Reference proteome</keyword>